<feature type="domain" description="PseI/NeuA/B-like" evidence="1">
    <location>
        <begin position="26"/>
        <end position="236"/>
    </location>
</feature>
<keyword evidence="2" id="KW-0808">Transferase</keyword>
<dbReference type="EC" id="2.5.1.101" evidence="2"/>
<comment type="caution">
    <text evidence="2">The sequence shown here is derived from an EMBL/GenBank/DDBJ whole genome shotgun (WGS) entry which is preliminary data.</text>
</comment>
<organism evidence="2 3">
    <name type="scientific">Rhodoferax saidenbachensis</name>
    <dbReference type="NCBI Taxonomy" id="1484693"/>
    <lineage>
        <taxon>Bacteria</taxon>
        <taxon>Pseudomonadati</taxon>
        <taxon>Pseudomonadota</taxon>
        <taxon>Betaproteobacteria</taxon>
        <taxon>Burkholderiales</taxon>
        <taxon>Comamonadaceae</taxon>
        <taxon>Rhodoferax</taxon>
    </lineage>
</organism>
<dbReference type="InterPro" id="IPR051690">
    <property type="entry name" value="PseI-like"/>
</dbReference>
<accession>A0ABU1ZKH5</accession>
<dbReference type="InterPro" id="IPR013132">
    <property type="entry name" value="PseI/NeuA/B-like_N"/>
</dbReference>
<evidence type="ECO:0000259" key="1">
    <source>
        <dbReference type="Pfam" id="PF03102"/>
    </source>
</evidence>
<dbReference type="PANTHER" id="PTHR42966:SF1">
    <property type="entry name" value="SIALIC ACID SYNTHASE"/>
    <property type="match status" value="1"/>
</dbReference>
<evidence type="ECO:0000313" key="2">
    <source>
        <dbReference type="EMBL" id="MDR7306052.1"/>
    </source>
</evidence>
<dbReference type="Proteomes" id="UP001268089">
    <property type="component" value="Unassembled WGS sequence"/>
</dbReference>
<dbReference type="EMBL" id="JAVDXO010000002">
    <property type="protein sequence ID" value="MDR7306052.1"/>
    <property type="molecule type" value="Genomic_DNA"/>
</dbReference>
<name>A0ABU1ZKH5_9BURK</name>
<dbReference type="PANTHER" id="PTHR42966">
    <property type="entry name" value="N-ACETYLNEURAMINATE SYNTHASE"/>
    <property type="match status" value="1"/>
</dbReference>
<dbReference type="SUPFAM" id="SSF51569">
    <property type="entry name" value="Aldolase"/>
    <property type="match status" value="1"/>
</dbReference>
<proteinExistence type="predicted"/>
<dbReference type="Gene3D" id="3.20.20.70">
    <property type="entry name" value="Aldolase class I"/>
    <property type="match status" value="1"/>
</dbReference>
<dbReference type="EC" id="2.5.1.56" evidence="2"/>
<reference evidence="2 3" key="1">
    <citation type="submission" date="2023-07" db="EMBL/GenBank/DDBJ databases">
        <title>Sorghum-associated microbial communities from plants grown in Nebraska, USA.</title>
        <authorList>
            <person name="Schachtman D."/>
        </authorList>
    </citation>
    <scope>NUCLEOTIDE SEQUENCE [LARGE SCALE GENOMIC DNA]</scope>
    <source>
        <strain evidence="2 3">BE308</strain>
    </source>
</reference>
<dbReference type="GO" id="GO:0050462">
    <property type="term" value="F:N-acetylneuraminate synthase activity"/>
    <property type="evidence" value="ECO:0007669"/>
    <property type="project" value="UniProtKB-EC"/>
</dbReference>
<evidence type="ECO:0000313" key="3">
    <source>
        <dbReference type="Proteomes" id="UP001268089"/>
    </source>
</evidence>
<gene>
    <name evidence="2" type="ORF">J2X15_001330</name>
</gene>
<sequence length="237" mass="26359">MKIMRAEIISEIGQNHNGDMKLAKDLIRASKDCGADVAKFQLYDSRALFPKENNPWYDYNCTTELSRARIDELANECAKLGIEFMASVFDVERVDWLEAVGVKRYKIASRSVRETALIERLVATGKPLIVSLGMWGEKEFPVIKSKAPVDFLYCISKYPTPFSDLKLSEVDFKKHAGFSDHSIGISGSLAAISLGARIIEKHFTLDKTLYGPDHSGSMTPDELKALSAYAAEISEAL</sequence>
<protein>
    <submittedName>
        <fullName evidence="2">N-acetylneuraminate synthase/N,N'-diacetyllegionaminate synthase</fullName>
        <ecNumber evidence="2">2.5.1.101</ecNumber>
        <ecNumber evidence="2">2.5.1.56</ecNumber>
    </submittedName>
</protein>
<keyword evidence="3" id="KW-1185">Reference proteome</keyword>
<dbReference type="Pfam" id="PF03102">
    <property type="entry name" value="NeuB"/>
    <property type="match status" value="1"/>
</dbReference>
<dbReference type="InterPro" id="IPR013785">
    <property type="entry name" value="Aldolase_TIM"/>
</dbReference>